<name>A0ABS6E5X4_9FIRM</name>
<comment type="caution">
    <text evidence="1">The sequence shown here is derived from an EMBL/GenBank/DDBJ whole genome shotgun (WGS) entry which is preliminary data.</text>
</comment>
<dbReference type="RefSeq" id="WP_216519339.1">
    <property type="nucleotide sequence ID" value="NZ_JAHLPM010000007.1"/>
</dbReference>
<protein>
    <submittedName>
        <fullName evidence="1">Uncharacterized protein</fullName>
    </submittedName>
</protein>
<organism evidence="1 2">
    <name type="scientific">Tissierella simiarum</name>
    <dbReference type="NCBI Taxonomy" id="2841534"/>
    <lineage>
        <taxon>Bacteria</taxon>
        <taxon>Bacillati</taxon>
        <taxon>Bacillota</taxon>
        <taxon>Tissierellia</taxon>
        <taxon>Tissierellales</taxon>
        <taxon>Tissierellaceae</taxon>
        <taxon>Tissierella</taxon>
    </lineage>
</organism>
<sequence>MSVLSPKKLCPLMSTAKSKVYCSDECMWYISNENVSGVTCAVPLSLMTSGEILTAIEKKVK</sequence>
<dbReference type="Proteomes" id="UP000749471">
    <property type="component" value="Unassembled WGS sequence"/>
</dbReference>
<evidence type="ECO:0000313" key="2">
    <source>
        <dbReference type="Proteomes" id="UP000749471"/>
    </source>
</evidence>
<proteinExistence type="predicted"/>
<accession>A0ABS6E5X4</accession>
<dbReference type="EMBL" id="JAHLPM010000007">
    <property type="protein sequence ID" value="MBU5438322.1"/>
    <property type="molecule type" value="Genomic_DNA"/>
</dbReference>
<gene>
    <name evidence="1" type="ORF">KQI42_09895</name>
</gene>
<reference evidence="1 2" key="1">
    <citation type="submission" date="2021-06" db="EMBL/GenBank/DDBJ databases">
        <authorList>
            <person name="Sun Q."/>
            <person name="Li D."/>
        </authorList>
    </citation>
    <scope>NUCLEOTIDE SEQUENCE [LARGE SCALE GENOMIC DNA]</scope>
    <source>
        <strain evidence="1 2">MSJ-40</strain>
    </source>
</reference>
<keyword evidence="2" id="KW-1185">Reference proteome</keyword>
<evidence type="ECO:0000313" key="1">
    <source>
        <dbReference type="EMBL" id="MBU5438322.1"/>
    </source>
</evidence>